<evidence type="ECO:0000313" key="3">
    <source>
        <dbReference type="Proteomes" id="UP000183995"/>
    </source>
</evidence>
<dbReference type="GO" id="GO:0006779">
    <property type="term" value="P:porphyrin-containing compound biosynthetic process"/>
    <property type="evidence" value="ECO:0007669"/>
    <property type="project" value="InterPro"/>
</dbReference>
<dbReference type="InterPro" id="IPR052024">
    <property type="entry name" value="Methanogen_methyltrans"/>
</dbReference>
<dbReference type="RefSeq" id="WP_159435418.1">
    <property type="nucleotide sequence ID" value="NZ_FQXV01000009.1"/>
</dbReference>
<dbReference type="SUPFAM" id="SSF51726">
    <property type="entry name" value="UROD/MetE-like"/>
    <property type="match status" value="1"/>
</dbReference>
<dbReference type="STRING" id="1123282.SAMN02745823_02632"/>
<feature type="domain" description="Uroporphyrinogen decarboxylase (URO-D)" evidence="1">
    <location>
        <begin position="130"/>
        <end position="303"/>
    </location>
</feature>
<gene>
    <name evidence="2" type="ORF">SAMN02745823_02632</name>
</gene>
<organism evidence="2 3">
    <name type="scientific">Sporobacter termitidis DSM 10068</name>
    <dbReference type="NCBI Taxonomy" id="1123282"/>
    <lineage>
        <taxon>Bacteria</taxon>
        <taxon>Bacillati</taxon>
        <taxon>Bacillota</taxon>
        <taxon>Clostridia</taxon>
        <taxon>Eubacteriales</taxon>
        <taxon>Oscillospiraceae</taxon>
        <taxon>Sporobacter</taxon>
    </lineage>
</organism>
<evidence type="ECO:0000313" key="2">
    <source>
        <dbReference type="EMBL" id="SHI12901.1"/>
    </source>
</evidence>
<proteinExistence type="predicted"/>
<dbReference type="GO" id="GO:0004853">
    <property type="term" value="F:uroporphyrinogen decarboxylase activity"/>
    <property type="evidence" value="ECO:0007669"/>
    <property type="project" value="InterPro"/>
</dbReference>
<dbReference type="PANTHER" id="PTHR47099">
    <property type="entry name" value="METHYLCOBAMIDE:COM METHYLTRANSFERASE MTBA"/>
    <property type="match status" value="1"/>
</dbReference>
<dbReference type="Gene3D" id="3.20.20.210">
    <property type="match status" value="1"/>
</dbReference>
<reference evidence="2 3" key="1">
    <citation type="submission" date="2016-11" db="EMBL/GenBank/DDBJ databases">
        <authorList>
            <person name="Jaros S."/>
            <person name="Januszkiewicz K."/>
            <person name="Wedrychowicz H."/>
        </authorList>
    </citation>
    <scope>NUCLEOTIDE SEQUENCE [LARGE SCALE GENOMIC DNA]</scope>
    <source>
        <strain evidence="2 3">DSM 10068</strain>
    </source>
</reference>
<name>A0A1M5YLS5_9FIRM</name>
<dbReference type="PANTHER" id="PTHR47099:SF1">
    <property type="entry name" value="METHYLCOBAMIDE:COM METHYLTRANSFERASE MTBA"/>
    <property type="match status" value="1"/>
</dbReference>
<protein>
    <submittedName>
        <fullName evidence="2">Uroporphyrinogen decarboxylase (URO-D)</fullName>
    </submittedName>
</protein>
<dbReference type="InterPro" id="IPR038071">
    <property type="entry name" value="UROD/MetE-like_sf"/>
</dbReference>
<sequence length="339" mass="38498">MKQITEKENFMMFIHGEQPLWVPRYGMAADKYSKYPPAVLPVTASFLNARRTPEGGFDTWGVPHIATAETGGAALPVPNNFLITDITKWRDIVRAPDMSRIDWASMAKKDLADIDRENTAVVGTLHVGYFQQLMAFMGFSEGLCAMFEEPDEVKALFQYMADFFVEVTKKMIEYYKPDLIELTDDTAAAKNPFISIDMYRELIKPYHYQQTKPAVDAGIPVIYHNCGRCEDFIPDWFDLSIVAWNPAQIMNDLDGIKKRYGNKLGLIGCWDSSGPAGWDSASEELIKGEVRKTIDRFAPGGGFCFWGSAYGPATDPRTDNRKRWLTEEYEAYGRTFYNK</sequence>
<dbReference type="Pfam" id="PF01208">
    <property type="entry name" value="URO-D"/>
    <property type="match status" value="1"/>
</dbReference>
<dbReference type="Proteomes" id="UP000183995">
    <property type="component" value="Unassembled WGS sequence"/>
</dbReference>
<dbReference type="EMBL" id="FQXV01000009">
    <property type="protein sequence ID" value="SHI12901.1"/>
    <property type="molecule type" value="Genomic_DNA"/>
</dbReference>
<evidence type="ECO:0000259" key="1">
    <source>
        <dbReference type="Pfam" id="PF01208"/>
    </source>
</evidence>
<accession>A0A1M5YLS5</accession>
<dbReference type="InterPro" id="IPR000257">
    <property type="entry name" value="Uroporphyrinogen_deCOase"/>
</dbReference>
<dbReference type="OrthoDB" id="9815759at2"/>
<dbReference type="AlphaFoldDB" id="A0A1M5YLS5"/>
<keyword evidence="3" id="KW-1185">Reference proteome</keyword>